<dbReference type="InterPro" id="IPR033469">
    <property type="entry name" value="CYTH-like_dom_sf"/>
</dbReference>
<dbReference type="Gene3D" id="2.40.320.10">
    <property type="entry name" value="Hypothetical Protein Pfu-838710-001"/>
    <property type="match status" value="1"/>
</dbReference>
<dbReference type="InterPro" id="IPR008173">
    <property type="entry name" value="Adenylyl_cyclase_CyaB"/>
</dbReference>
<protein>
    <submittedName>
        <fullName evidence="2">Adenylyl cyclase CyaB</fullName>
    </submittedName>
</protein>
<dbReference type="Pfam" id="PF09346">
    <property type="entry name" value="SMI1_KNR4"/>
    <property type="match status" value="1"/>
</dbReference>
<name>A0AAW8E601_9BURK</name>
<dbReference type="Gene3D" id="3.40.1580.10">
    <property type="entry name" value="SMI1/KNR4-like"/>
    <property type="match status" value="1"/>
</dbReference>
<dbReference type="AlphaFoldDB" id="A0AAW8E601"/>
<dbReference type="Proteomes" id="UP001244295">
    <property type="component" value="Unassembled WGS sequence"/>
</dbReference>
<reference evidence="2" key="1">
    <citation type="submission" date="2023-07" db="EMBL/GenBank/DDBJ databases">
        <title>Sorghum-associated microbial communities from plants grown in Nebraska, USA.</title>
        <authorList>
            <person name="Schachtman D."/>
        </authorList>
    </citation>
    <scope>NUCLEOTIDE SEQUENCE</scope>
    <source>
        <strain evidence="2">DS2795</strain>
    </source>
</reference>
<evidence type="ECO:0000313" key="2">
    <source>
        <dbReference type="EMBL" id="MDP9926994.1"/>
    </source>
</evidence>
<sequence length="410" mass="44847">MACARAPNPPKGKPTDMARNIEIKARIDSVDRIAEIAATLADQGPIEIAQDDTFFRCEHSADRLKLRTFAPDRGELIFYRRADSTGPKESFYLITPVTTPDALRESLTLAWGQAGRVRKQRRLFLVGRTRVHLDRVEGLGEFLELEVVLQEGEPADAGVAEAHALMARLGVAESQLVQGAYVDLLRAQAAPSKAGATAMERLEKWLEINLQEVHADLAPGCTEAAIAEFECEVGRSFPASLKDLYRAHDGQAGTANTGPFYGLSFLSMAQAKGHWIDWKKIADETSPEVMEGASMFSKSASAGTVKEIYANAYWIPFAYDHGGNYLGVDLDPGPRGTIGQVINFGRDEDEKFVVASSVAAFLEWLVDQLESGNSTVRLEDDGGRSLNTKEPEMSHFLDAIKILFASQRGA</sequence>
<dbReference type="PANTHER" id="PTHR47432:SF1">
    <property type="entry name" value="CELL WALL ASSEMBLY REGULATOR SMI1"/>
    <property type="match status" value="1"/>
</dbReference>
<dbReference type="InterPro" id="IPR018958">
    <property type="entry name" value="Knr4/Smi1-like_dom"/>
</dbReference>
<dbReference type="SUPFAM" id="SSF160631">
    <property type="entry name" value="SMI1/KNR4-like"/>
    <property type="match status" value="1"/>
</dbReference>
<feature type="domain" description="CYTH" evidence="1">
    <location>
        <begin position="18"/>
        <end position="187"/>
    </location>
</feature>
<dbReference type="EMBL" id="JAUSRR010000013">
    <property type="protein sequence ID" value="MDP9926994.1"/>
    <property type="molecule type" value="Genomic_DNA"/>
</dbReference>
<dbReference type="SMART" id="SM00860">
    <property type="entry name" value="SMI1_KNR4"/>
    <property type="match status" value="1"/>
</dbReference>
<dbReference type="Pfam" id="PF01928">
    <property type="entry name" value="CYTH"/>
    <property type="match status" value="1"/>
</dbReference>
<evidence type="ECO:0000313" key="3">
    <source>
        <dbReference type="Proteomes" id="UP001244295"/>
    </source>
</evidence>
<comment type="caution">
    <text evidence="2">The sequence shown here is derived from an EMBL/GenBank/DDBJ whole genome shotgun (WGS) entry which is preliminary data.</text>
</comment>
<accession>A0AAW8E601</accession>
<dbReference type="InterPro" id="IPR023577">
    <property type="entry name" value="CYTH_domain"/>
</dbReference>
<dbReference type="PROSITE" id="PS51707">
    <property type="entry name" value="CYTH"/>
    <property type="match status" value="1"/>
</dbReference>
<dbReference type="InterPro" id="IPR037883">
    <property type="entry name" value="Knr4/Smi1-like_sf"/>
</dbReference>
<organism evidence="2 3">
    <name type="scientific">Variovorax boronicumulans</name>
    <dbReference type="NCBI Taxonomy" id="436515"/>
    <lineage>
        <taxon>Bacteria</taxon>
        <taxon>Pseudomonadati</taxon>
        <taxon>Pseudomonadota</taxon>
        <taxon>Betaproteobacteria</taxon>
        <taxon>Burkholderiales</taxon>
        <taxon>Comamonadaceae</taxon>
        <taxon>Variovorax</taxon>
    </lineage>
</organism>
<evidence type="ECO:0000259" key="1">
    <source>
        <dbReference type="PROSITE" id="PS51707"/>
    </source>
</evidence>
<dbReference type="CDD" id="cd07890">
    <property type="entry name" value="CYTH-like_AC_IV-like"/>
    <property type="match status" value="1"/>
</dbReference>
<gene>
    <name evidence="2" type="ORF">J2W25_006044</name>
</gene>
<dbReference type="SUPFAM" id="SSF55154">
    <property type="entry name" value="CYTH-like phosphatases"/>
    <property type="match status" value="1"/>
</dbReference>
<proteinExistence type="predicted"/>
<dbReference type="InterPro" id="IPR051873">
    <property type="entry name" value="KNR4/SMI1_regulator"/>
</dbReference>
<dbReference type="SMART" id="SM01118">
    <property type="entry name" value="CYTH"/>
    <property type="match status" value="1"/>
</dbReference>
<dbReference type="PANTHER" id="PTHR47432">
    <property type="entry name" value="CELL WALL ASSEMBLY REGULATOR SMI1"/>
    <property type="match status" value="1"/>
</dbReference>